<dbReference type="OrthoDB" id="5496242at2"/>
<sequence>MKDLIGRTSKALGVDDQVMPLVEKMRAFRDRKKVQEAHRSVEQAWVDPRIRFPAYASMDRFIDVDRLRALEPVLREKLAPRQQDDGKFWTGPYTLDLLDNRMAGSRLVELSKNRRGTSSEYADLDKAELWEVSEHAAAFPEVMDFIATMPFKSVGRMLIMYDFNGKRVPAHRDHDRTEQVHDFIWFRPNLKKPFFVMDRQSGEKKYFEGYSAWFDTVNQFHGADAVEGFSISLRVDGVFTDELRALIPVPDRNLASTSALWACTGDRAATSH</sequence>
<proteinExistence type="predicted"/>
<keyword evidence="2" id="KW-1185">Reference proteome</keyword>
<gene>
    <name evidence="1" type="ORF">HMF7854_00230</name>
</gene>
<reference evidence="1 2" key="1">
    <citation type="submission" date="2018-12" db="EMBL/GenBank/DDBJ databases">
        <title>Sphingomonas sp. HMF7854 Genome sequencing and assembly.</title>
        <authorList>
            <person name="Cha I."/>
            <person name="Kang H."/>
            <person name="Kim H."/>
            <person name="Kang J."/>
            <person name="Joh K."/>
        </authorList>
    </citation>
    <scope>NUCLEOTIDE SEQUENCE [LARGE SCALE GENOMIC DNA]</scope>
    <source>
        <strain evidence="1 2">HMF7854</strain>
    </source>
</reference>
<dbReference type="EMBL" id="RWJF01000001">
    <property type="protein sequence ID" value="RST29429.1"/>
    <property type="molecule type" value="Genomic_DNA"/>
</dbReference>
<evidence type="ECO:0008006" key="3">
    <source>
        <dbReference type="Google" id="ProtNLM"/>
    </source>
</evidence>
<accession>A0A3S0EJY5</accession>
<evidence type="ECO:0000313" key="2">
    <source>
        <dbReference type="Proteomes" id="UP000274661"/>
    </source>
</evidence>
<organism evidence="1 2">
    <name type="scientific">Sphingomonas ginkgonis</name>
    <dbReference type="NCBI Taxonomy" id="2315330"/>
    <lineage>
        <taxon>Bacteria</taxon>
        <taxon>Pseudomonadati</taxon>
        <taxon>Pseudomonadota</taxon>
        <taxon>Alphaproteobacteria</taxon>
        <taxon>Sphingomonadales</taxon>
        <taxon>Sphingomonadaceae</taxon>
        <taxon>Sphingomonas</taxon>
    </lineage>
</organism>
<comment type="caution">
    <text evidence="1">The sequence shown here is derived from an EMBL/GenBank/DDBJ whole genome shotgun (WGS) entry which is preliminary data.</text>
</comment>
<dbReference type="RefSeq" id="WP_126717272.1">
    <property type="nucleotide sequence ID" value="NZ_RWJF01000001.1"/>
</dbReference>
<name>A0A3S0EJY5_9SPHN</name>
<dbReference type="AlphaFoldDB" id="A0A3S0EJY5"/>
<evidence type="ECO:0000313" key="1">
    <source>
        <dbReference type="EMBL" id="RST29429.1"/>
    </source>
</evidence>
<dbReference type="Proteomes" id="UP000274661">
    <property type="component" value="Unassembled WGS sequence"/>
</dbReference>
<protein>
    <recommendedName>
        <fullName evidence="3">Aspartyl/asparaginy/proline hydroxylase domain-containing protein</fullName>
    </recommendedName>
</protein>